<dbReference type="InterPro" id="IPR037401">
    <property type="entry name" value="SnoaL-like"/>
</dbReference>
<evidence type="ECO:0000313" key="3">
    <source>
        <dbReference type="Proteomes" id="UP000019150"/>
    </source>
</evidence>
<dbReference type="OrthoDB" id="129343at2"/>
<sequence length="122" mass="13636">MTTEQNKRLVVDGFRTFAAGDIEVLRDLLHENFIEHSPGNPSGRDAFIEFIASAPVAGARLELARVIAEDDLVVLHYRMHTPEDPRGVAVVDIWRVADGRIAEHWDVVQPVPNSTEIPHGMF</sequence>
<dbReference type="Pfam" id="PF12680">
    <property type="entry name" value="SnoaL_2"/>
    <property type="match status" value="1"/>
</dbReference>
<gene>
    <name evidence="2" type="ORF">NONO_c75950</name>
</gene>
<dbReference type="STRING" id="1415166.NONO_c75950"/>
<dbReference type="eggNOG" id="COG4922">
    <property type="taxonomic scope" value="Bacteria"/>
</dbReference>
<dbReference type="Gene3D" id="3.10.450.50">
    <property type="match status" value="1"/>
</dbReference>
<dbReference type="HOGENOM" id="CLU_100997_2_1_11"/>
<dbReference type="KEGG" id="nno:NONO_c75950"/>
<dbReference type="AlphaFoldDB" id="W5TSM6"/>
<feature type="domain" description="SnoaL-like" evidence="1">
    <location>
        <begin position="14"/>
        <end position="104"/>
    </location>
</feature>
<name>W5TSM6_9NOCA</name>
<evidence type="ECO:0000259" key="1">
    <source>
        <dbReference type="Pfam" id="PF12680"/>
    </source>
</evidence>
<evidence type="ECO:0000313" key="2">
    <source>
        <dbReference type="EMBL" id="AHH22350.1"/>
    </source>
</evidence>
<dbReference type="PATRIC" id="fig|1415166.3.peg.7794"/>
<dbReference type="Proteomes" id="UP000019150">
    <property type="component" value="Chromosome"/>
</dbReference>
<reference evidence="2 3" key="1">
    <citation type="journal article" date="2014" name="Appl. Environ. Microbiol.">
        <title>Insights into the Microbial Degradation of Rubber and Gutta-Percha by Analysis of the Complete Genome of Nocardia nova SH22a.</title>
        <authorList>
            <person name="Luo Q."/>
            <person name="Hiessl S."/>
            <person name="Poehlein A."/>
            <person name="Daniel R."/>
            <person name="Steinbuchel A."/>
        </authorList>
    </citation>
    <scope>NUCLEOTIDE SEQUENCE [LARGE SCALE GENOMIC DNA]</scope>
    <source>
        <strain evidence="2">SH22a</strain>
    </source>
</reference>
<proteinExistence type="predicted"/>
<keyword evidence="3" id="KW-1185">Reference proteome</keyword>
<dbReference type="RefSeq" id="WP_025353616.1">
    <property type="nucleotide sequence ID" value="NZ_CP006850.1"/>
</dbReference>
<organism evidence="2 3">
    <name type="scientific">Nocardia nova SH22a</name>
    <dbReference type="NCBI Taxonomy" id="1415166"/>
    <lineage>
        <taxon>Bacteria</taxon>
        <taxon>Bacillati</taxon>
        <taxon>Actinomycetota</taxon>
        <taxon>Actinomycetes</taxon>
        <taxon>Mycobacteriales</taxon>
        <taxon>Nocardiaceae</taxon>
        <taxon>Nocardia</taxon>
    </lineage>
</organism>
<protein>
    <submittedName>
        <fullName evidence="2">SnoaL-like domain-containing protein</fullName>
    </submittedName>
</protein>
<dbReference type="SUPFAM" id="SSF54427">
    <property type="entry name" value="NTF2-like"/>
    <property type="match status" value="1"/>
</dbReference>
<accession>W5TSM6</accession>
<dbReference type="InterPro" id="IPR032710">
    <property type="entry name" value="NTF2-like_dom_sf"/>
</dbReference>
<dbReference type="EMBL" id="CP006850">
    <property type="protein sequence ID" value="AHH22350.1"/>
    <property type="molecule type" value="Genomic_DNA"/>
</dbReference>